<evidence type="ECO:0000259" key="1">
    <source>
        <dbReference type="Pfam" id="PF12770"/>
    </source>
</evidence>
<feature type="domain" description="CHAT" evidence="1">
    <location>
        <begin position="7"/>
        <end position="167"/>
    </location>
</feature>
<comment type="caution">
    <text evidence="2">The sequence shown here is derived from an EMBL/GenBank/DDBJ whole genome shotgun (WGS) entry which is preliminary data.</text>
</comment>
<name>A0ABP8VSZ7_9PSEU</name>
<dbReference type="Proteomes" id="UP001500192">
    <property type="component" value="Unassembled WGS sequence"/>
</dbReference>
<protein>
    <recommendedName>
        <fullName evidence="1">CHAT domain-containing protein</fullName>
    </recommendedName>
</protein>
<sequence length="167" mass="17651">MAARVAGATVLTGRDATREAVLDALPSAGWVHFACHGYSDPANPSDSHLVLHGQAPLRVVDVSRLRLSGAQFAYLSACDTARTTETLSDEAIHPAAAFQIAGFAQVVGTLWRVDDALAPSLTQQIYTDLLSSGAQTAAAAVHRTIRALRDRYPNLPSLWAAHVHSGA</sequence>
<accession>A0ABP8VSZ7</accession>
<evidence type="ECO:0000313" key="3">
    <source>
        <dbReference type="Proteomes" id="UP001500192"/>
    </source>
</evidence>
<dbReference type="Pfam" id="PF12770">
    <property type="entry name" value="CHAT"/>
    <property type="match status" value="1"/>
</dbReference>
<proteinExistence type="predicted"/>
<dbReference type="InterPro" id="IPR024983">
    <property type="entry name" value="CHAT_dom"/>
</dbReference>
<organism evidence="2 3">
    <name type="scientific">Amycolatopsis dongchuanensis</name>
    <dbReference type="NCBI Taxonomy" id="1070866"/>
    <lineage>
        <taxon>Bacteria</taxon>
        <taxon>Bacillati</taxon>
        <taxon>Actinomycetota</taxon>
        <taxon>Actinomycetes</taxon>
        <taxon>Pseudonocardiales</taxon>
        <taxon>Pseudonocardiaceae</taxon>
        <taxon>Amycolatopsis</taxon>
    </lineage>
</organism>
<gene>
    <name evidence="2" type="ORF">GCM10023214_78320</name>
</gene>
<reference evidence="3" key="1">
    <citation type="journal article" date="2019" name="Int. J. Syst. Evol. Microbiol.">
        <title>The Global Catalogue of Microorganisms (GCM) 10K type strain sequencing project: providing services to taxonomists for standard genome sequencing and annotation.</title>
        <authorList>
            <consortium name="The Broad Institute Genomics Platform"/>
            <consortium name="The Broad Institute Genome Sequencing Center for Infectious Disease"/>
            <person name="Wu L."/>
            <person name="Ma J."/>
        </authorList>
    </citation>
    <scope>NUCLEOTIDE SEQUENCE [LARGE SCALE GENOMIC DNA]</scope>
    <source>
        <strain evidence="3">JCM 18054</strain>
    </source>
</reference>
<keyword evidence="3" id="KW-1185">Reference proteome</keyword>
<evidence type="ECO:0000313" key="2">
    <source>
        <dbReference type="EMBL" id="GAA4671723.1"/>
    </source>
</evidence>
<dbReference type="EMBL" id="BAABIB010000172">
    <property type="protein sequence ID" value="GAA4671723.1"/>
    <property type="molecule type" value="Genomic_DNA"/>
</dbReference>
<dbReference type="RefSeq" id="WP_346056903.1">
    <property type="nucleotide sequence ID" value="NZ_BAABIB010000172.1"/>
</dbReference>